<dbReference type="EMBL" id="AZBU02000005">
    <property type="protein sequence ID" value="TKR77844.1"/>
    <property type="molecule type" value="Genomic_DNA"/>
</dbReference>
<reference evidence="1 2" key="2">
    <citation type="journal article" date="2019" name="G3 (Bethesda)">
        <title>Hybrid Assembly of the Genome of the Entomopathogenic Nematode Steinernema carpocapsae Identifies the X-Chromosome.</title>
        <authorList>
            <person name="Serra L."/>
            <person name="Macchietto M."/>
            <person name="Macias-Munoz A."/>
            <person name="McGill C.J."/>
            <person name="Rodriguez I.M."/>
            <person name="Rodriguez B."/>
            <person name="Murad R."/>
            <person name="Mortazavi A."/>
        </authorList>
    </citation>
    <scope>NUCLEOTIDE SEQUENCE [LARGE SCALE GENOMIC DNA]</scope>
    <source>
        <strain evidence="1 2">ALL</strain>
    </source>
</reference>
<proteinExistence type="predicted"/>
<comment type="caution">
    <text evidence="1">The sequence shown here is derived from an EMBL/GenBank/DDBJ whole genome shotgun (WGS) entry which is preliminary data.</text>
</comment>
<dbReference type="Proteomes" id="UP000298663">
    <property type="component" value="Unassembled WGS sequence"/>
</dbReference>
<accession>A0A4U5N622</accession>
<sequence>MVDIPLDDLEIESPGDLVHIRLEQFEFHEVVGLKADIEGWQRGVNAGILELRLVDVAGVHFARLIAKRGELARANSKQRSSQAGVHR</sequence>
<keyword evidence="2" id="KW-1185">Reference proteome</keyword>
<reference evidence="1 2" key="1">
    <citation type="journal article" date="2015" name="Genome Biol.">
        <title>Comparative genomics of Steinernema reveals deeply conserved gene regulatory networks.</title>
        <authorList>
            <person name="Dillman A.R."/>
            <person name="Macchietto M."/>
            <person name="Porter C.F."/>
            <person name="Rogers A."/>
            <person name="Williams B."/>
            <person name="Antoshechkin I."/>
            <person name="Lee M.M."/>
            <person name="Goodwin Z."/>
            <person name="Lu X."/>
            <person name="Lewis E.E."/>
            <person name="Goodrich-Blair H."/>
            <person name="Stock S.P."/>
            <person name="Adams B.J."/>
            <person name="Sternberg P.W."/>
            <person name="Mortazavi A."/>
        </authorList>
    </citation>
    <scope>NUCLEOTIDE SEQUENCE [LARGE SCALE GENOMIC DNA]</scope>
    <source>
        <strain evidence="1 2">ALL</strain>
    </source>
</reference>
<name>A0A4U5N622_STECR</name>
<gene>
    <name evidence="1" type="ORF">L596_018746</name>
</gene>
<dbReference type="AlphaFoldDB" id="A0A4U5N622"/>
<organism evidence="1 2">
    <name type="scientific">Steinernema carpocapsae</name>
    <name type="common">Entomopathogenic nematode</name>
    <dbReference type="NCBI Taxonomy" id="34508"/>
    <lineage>
        <taxon>Eukaryota</taxon>
        <taxon>Metazoa</taxon>
        <taxon>Ecdysozoa</taxon>
        <taxon>Nematoda</taxon>
        <taxon>Chromadorea</taxon>
        <taxon>Rhabditida</taxon>
        <taxon>Tylenchina</taxon>
        <taxon>Panagrolaimomorpha</taxon>
        <taxon>Strongyloidoidea</taxon>
        <taxon>Steinernematidae</taxon>
        <taxon>Steinernema</taxon>
    </lineage>
</organism>
<evidence type="ECO:0000313" key="2">
    <source>
        <dbReference type="Proteomes" id="UP000298663"/>
    </source>
</evidence>
<evidence type="ECO:0000313" key="1">
    <source>
        <dbReference type="EMBL" id="TKR77844.1"/>
    </source>
</evidence>
<protein>
    <submittedName>
        <fullName evidence="1">Uncharacterized protein</fullName>
    </submittedName>
</protein>